<protein>
    <submittedName>
        <fullName evidence="1">REP element-mobilizing transposase RayT</fullName>
    </submittedName>
</protein>
<proteinExistence type="predicted"/>
<sequence length="281" mass="33140">MPRTARTKSRSNIYHIMMRGINRQVIFQSDADRRHFITILGECKEISGFKLHAFCLMPNHLHLLLEPAGDEPLEIIFKRIGSRYAVWYNRKYQRVGHLFQDRFRSENVETDRYYMTVLRYILQNPMKAGMESKPGTYRWSSYLAYEKGGGQLTDTAYAEKMFGGREALIDFVNQANDDEALDDTEIRWRMTDEEAEELFRDITGCTSSDEFMMLDKPVRRQYVQKLYLAGLSVNQIEQYTDTPKSSISRVINKIDLEERKERESFQLHEDVCEYVACDEVW</sequence>
<comment type="caution">
    <text evidence="1">The sequence shown here is derived from an EMBL/GenBank/DDBJ whole genome shotgun (WGS) entry which is preliminary data.</text>
</comment>
<dbReference type="Proteomes" id="UP000192328">
    <property type="component" value="Unassembled WGS sequence"/>
</dbReference>
<keyword evidence="2" id="KW-1185">Reference proteome</keyword>
<dbReference type="EMBL" id="FWXZ01000001">
    <property type="protein sequence ID" value="SMC42888.1"/>
    <property type="molecule type" value="Genomic_DNA"/>
</dbReference>
<reference evidence="1" key="1">
    <citation type="submission" date="2017-04" db="EMBL/GenBank/DDBJ databases">
        <authorList>
            <person name="Varghese N."/>
            <person name="Submissions S."/>
        </authorList>
    </citation>
    <scope>NUCLEOTIDE SEQUENCE</scope>
    <source>
        <strain evidence="1">WTE2008</strain>
    </source>
</reference>
<organism evidence="1 2">
    <name type="scientific">Aristaeella lactis</name>
    <dbReference type="NCBI Taxonomy" id="3046383"/>
    <lineage>
        <taxon>Bacteria</taxon>
        <taxon>Bacillati</taxon>
        <taxon>Bacillota</taxon>
        <taxon>Clostridia</taxon>
        <taxon>Eubacteriales</taxon>
        <taxon>Aristaeellaceae</taxon>
        <taxon>Aristaeella</taxon>
    </lineage>
</organism>
<gene>
    <name evidence="1" type="ORF">SAMN06297397_0899</name>
</gene>
<name>A0AC61PJ71_9FIRM</name>
<accession>A0AC61PJ71</accession>
<evidence type="ECO:0000313" key="2">
    <source>
        <dbReference type="Proteomes" id="UP000192328"/>
    </source>
</evidence>
<evidence type="ECO:0000313" key="1">
    <source>
        <dbReference type="EMBL" id="SMC42888.1"/>
    </source>
</evidence>